<dbReference type="Proteomes" id="UP000189796">
    <property type="component" value="Chromosome I"/>
</dbReference>
<dbReference type="RefSeq" id="WP_079603912.1">
    <property type="nucleotide sequence ID" value="NZ_LT670817.1"/>
</dbReference>
<dbReference type="AlphaFoldDB" id="A0A1M5U2V4"/>
<gene>
    <name evidence="2" type="ORF">SAMN05443248_5259</name>
</gene>
<protein>
    <submittedName>
        <fullName evidence="2">Transmembrane transcriptional regulator (Anti-sigma factor RsiW)</fullName>
    </submittedName>
</protein>
<keyword evidence="1" id="KW-0472">Membrane</keyword>
<accession>A0A1M5U2V4</accession>
<keyword evidence="1" id="KW-1133">Transmembrane helix</keyword>
<dbReference type="OrthoDB" id="7549755at2"/>
<name>A0A1M5U2V4_9BRAD</name>
<organism evidence="2 3">
    <name type="scientific">Bradyrhizobium erythrophlei</name>
    <dbReference type="NCBI Taxonomy" id="1437360"/>
    <lineage>
        <taxon>Bacteria</taxon>
        <taxon>Pseudomonadati</taxon>
        <taxon>Pseudomonadota</taxon>
        <taxon>Alphaproteobacteria</taxon>
        <taxon>Hyphomicrobiales</taxon>
        <taxon>Nitrobacteraceae</taxon>
        <taxon>Bradyrhizobium</taxon>
    </lineage>
</organism>
<proteinExistence type="predicted"/>
<sequence>MMIASIKENDELQMNAYCDDELDPSSAIEFERRLADDESLKARYNRLLSLGRAVRKLSQYELPPGLQARIQSALDADGPGQMNLPGHVVRLGQVRRPRQRNWSFQALAAAAVFGAVISSSVMLTIERDNLHEDVAREVVAGHIRGLLAPQPFDVASSDRHTVKPWFTSRLPESPQVPDLAAQGFVLVGGRVDVVGHDPVATIVYKHAKHTVSLTTLPPGQSVSDQAIAGYNVRSWNDPEFTYIAVSDLPSADLASFERAFSAGSPAPETK</sequence>
<feature type="transmembrane region" description="Helical" evidence="1">
    <location>
        <begin position="104"/>
        <end position="125"/>
    </location>
</feature>
<evidence type="ECO:0000313" key="2">
    <source>
        <dbReference type="EMBL" id="SHH57278.1"/>
    </source>
</evidence>
<evidence type="ECO:0000256" key="1">
    <source>
        <dbReference type="SAM" id="Phobius"/>
    </source>
</evidence>
<dbReference type="EMBL" id="LT670817">
    <property type="protein sequence ID" value="SHH57278.1"/>
    <property type="molecule type" value="Genomic_DNA"/>
</dbReference>
<keyword evidence="1 2" id="KW-0812">Transmembrane</keyword>
<reference evidence="2 3" key="1">
    <citation type="submission" date="2016-11" db="EMBL/GenBank/DDBJ databases">
        <authorList>
            <person name="Jaros S."/>
            <person name="Januszkiewicz K."/>
            <person name="Wedrychowicz H."/>
        </authorList>
    </citation>
    <scope>NUCLEOTIDE SEQUENCE [LARGE SCALE GENOMIC DNA]</scope>
    <source>
        <strain evidence="2 3">GAS138</strain>
    </source>
</reference>
<evidence type="ECO:0000313" key="3">
    <source>
        <dbReference type="Proteomes" id="UP000189796"/>
    </source>
</evidence>